<dbReference type="SUPFAM" id="SSF161098">
    <property type="entry name" value="MetI-like"/>
    <property type="match status" value="1"/>
</dbReference>
<accession>A0A4S4C7S1</accession>
<evidence type="ECO:0000259" key="8">
    <source>
        <dbReference type="PROSITE" id="PS50928"/>
    </source>
</evidence>
<dbReference type="OrthoDB" id="9804353at2"/>
<keyword evidence="6 7" id="KW-0472">Membrane</keyword>
<evidence type="ECO:0000256" key="4">
    <source>
        <dbReference type="ARBA" id="ARBA00022692"/>
    </source>
</evidence>
<sequence length="270" mass="30251">MKKIGKIHTIGSPLLRSSAQWPKKIGIVLIWLAAWELTDRLVHNRIILVGPVHLVTALVDQVGKDDFWAISSASFLRIAIGFLLSFASGFLLAMGAYRFALLKEFLEPAMVALKTVPMISFVIMLLIWVGNQALTVYLSFLIVLPIIYTNTLAGFRNADREMLEMAAVYRLAAWKRFLYIYRPAFMPFLMSSSRVSLGMSWKSGIMAEVIGTPKPSIGREMYAAKSYLQTANLFAWTVIVIVLSIVFEKAFMLLLTKLNKPLGSRIGRGK</sequence>
<dbReference type="Pfam" id="PF00528">
    <property type="entry name" value="BPD_transp_1"/>
    <property type="match status" value="1"/>
</dbReference>
<feature type="transmembrane region" description="Helical" evidence="7">
    <location>
        <begin position="136"/>
        <end position="155"/>
    </location>
</feature>
<evidence type="ECO:0000256" key="7">
    <source>
        <dbReference type="RuleBase" id="RU363032"/>
    </source>
</evidence>
<keyword evidence="2 7" id="KW-0813">Transport</keyword>
<dbReference type="GO" id="GO:0005886">
    <property type="term" value="C:plasma membrane"/>
    <property type="evidence" value="ECO:0007669"/>
    <property type="project" value="UniProtKB-SubCell"/>
</dbReference>
<dbReference type="PROSITE" id="PS50928">
    <property type="entry name" value="ABC_TM1"/>
    <property type="match status" value="1"/>
</dbReference>
<feature type="domain" description="ABC transmembrane type-1" evidence="8">
    <location>
        <begin position="67"/>
        <end position="251"/>
    </location>
</feature>
<evidence type="ECO:0000313" key="9">
    <source>
        <dbReference type="EMBL" id="THF83359.1"/>
    </source>
</evidence>
<evidence type="ECO:0000313" key="10">
    <source>
        <dbReference type="Proteomes" id="UP000310636"/>
    </source>
</evidence>
<evidence type="ECO:0000256" key="1">
    <source>
        <dbReference type="ARBA" id="ARBA00004651"/>
    </source>
</evidence>
<keyword evidence="5 7" id="KW-1133">Transmembrane helix</keyword>
<comment type="similarity">
    <text evidence="7">Belongs to the binding-protein-dependent transport system permease family.</text>
</comment>
<evidence type="ECO:0000256" key="2">
    <source>
        <dbReference type="ARBA" id="ARBA00022448"/>
    </source>
</evidence>
<dbReference type="Gene3D" id="1.10.3720.10">
    <property type="entry name" value="MetI-like"/>
    <property type="match status" value="1"/>
</dbReference>
<feature type="transmembrane region" description="Helical" evidence="7">
    <location>
        <begin position="233"/>
        <end position="255"/>
    </location>
</feature>
<dbReference type="Proteomes" id="UP000310636">
    <property type="component" value="Unassembled WGS sequence"/>
</dbReference>
<gene>
    <name evidence="9" type="ORF">E6C55_05505</name>
</gene>
<dbReference type="AlphaFoldDB" id="A0A4S4C7S1"/>
<proteinExistence type="inferred from homology"/>
<evidence type="ECO:0000256" key="6">
    <source>
        <dbReference type="ARBA" id="ARBA00023136"/>
    </source>
</evidence>
<organism evidence="9 10">
    <name type="scientific">Cohnella fermenti</name>
    <dbReference type="NCBI Taxonomy" id="2565925"/>
    <lineage>
        <taxon>Bacteria</taxon>
        <taxon>Bacillati</taxon>
        <taxon>Bacillota</taxon>
        <taxon>Bacilli</taxon>
        <taxon>Bacillales</taxon>
        <taxon>Paenibacillaceae</taxon>
        <taxon>Cohnella</taxon>
    </lineage>
</organism>
<name>A0A4S4C7S1_9BACL</name>
<dbReference type="EMBL" id="SSOB01000005">
    <property type="protein sequence ID" value="THF83359.1"/>
    <property type="molecule type" value="Genomic_DNA"/>
</dbReference>
<dbReference type="PANTHER" id="PTHR30151">
    <property type="entry name" value="ALKANE SULFONATE ABC TRANSPORTER-RELATED, MEMBRANE SUBUNIT"/>
    <property type="match status" value="1"/>
</dbReference>
<feature type="transmembrane region" description="Helical" evidence="7">
    <location>
        <begin position="75"/>
        <end position="99"/>
    </location>
</feature>
<protein>
    <submittedName>
        <fullName evidence="9">ABC transporter permease subunit</fullName>
    </submittedName>
</protein>
<keyword evidence="3" id="KW-1003">Cell membrane</keyword>
<reference evidence="9 10" key="1">
    <citation type="submission" date="2019-04" db="EMBL/GenBank/DDBJ databases">
        <title>Cohnella sp. nov. isolated from preserved vegetables.</title>
        <authorList>
            <person name="Lin S.-Y."/>
            <person name="Hung M.-H."/>
            <person name="Young C.-C."/>
        </authorList>
    </citation>
    <scope>NUCLEOTIDE SEQUENCE [LARGE SCALE GENOMIC DNA]</scope>
    <source>
        <strain evidence="9 10">CC-MHH1044</strain>
    </source>
</reference>
<dbReference type="InterPro" id="IPR035906">
    <property type="entry name" value="MetI-like_sf"/>
</dbReference>
<feature type="transmembrane region" description="Helical" evidence="7">
    <location>
        <begin position="111"/>
        <end position="130"/>
    </location>
</feature>
<comment type="subcellular location">
    <subcellularLocation>
        <location evidence="1 7">Cell membrane</location>
        <topology evidence="1 7">Multi-pass membrane protein</topology>
    </subcellularLocation>
</comment>
<evidence type="ECO:0000256" key="5">
    <source>
        <dbReference type="ARBA" id="ARBA00022989"/>
    </source>
</evidence>
<dbReference type="PANTHER" id="PTHR30151:SF0">
    <property type="entry name" value="ABC TRANSPORTER PERMEASE PROTEIN MJ0413-RELATED"/>
    <property type="match status" value="1"/>
</dbReference>
<evidence type="ECO:0000256" key="3">
    <source>
        <dbReference type="ARBA" id="ARBA00022475"/>
    </source>
</evidence>
<keyword evidence="4 7" id="KW-0812">Transmembrane</keyword>
<comment type="caution">
    <text evidence="9">The sequence shown here is derived from an EMBL/GenBank/DDBJ whole genome shotgun (WGS) entry which is preliminary data.</text>
</comment>
<dbReference type="GO" id="GO:0055085">
    <property type="term" value="P:transmembrane transport"/>
    <property type="evidence" value="ECO:0007669"/>
    <property type="project" value="InterPro"/>
</dbReference>
<keyword evidence="10" id="KW-1185">Reference proteome</keyword>
<dbReference type="InterPro" id="IPR000515">
    <property type="entry name" value="MetI-like"/>
</dbReference>